<organism evidence="4 5">
    <name type="scientific">Candidatus Desantisbacteria bacterium CG1_02_38_46</name>
    <dbReference type="NCBI Taxonomy" id="1817893"/>
    <lineage>
        <taxon>Bacteria</taxon>
        <taxon>Candidatus Desantisiibacteriota</taxon>
    </lineage>
</organism>
<evidence type="ECO:0000256" key="1">
    <source>
        <dbReference type="ARBA" id="ARBA00022723"/>
    </source>
</evidence>
<evidence type="ECO:0000256" key="2">
    <source>
        <dbReference type="ARBA" id="ARBA00023004"/>
    </source>
</evidence>
<keyword evidence="2" id="KW-0408">Iron</keyword>
<dbReference type="GO" id="GO:0003824">
    <property type="term" value="F:catalytic activity"/>
    <property type="evidence" value="ECO:0007669"/>
    <property type="project" value="InterPro"/>
</dbReference>
<sequence length="384" mass="44611">MKVEWKEFKGQVLHDFPYPLKNRKCPHYALVSVTASGSCVHRCPMCYARVYPWSIDDRIVIYKNLPQKIDEELSRAKIMPPLYLSQVSDVLQPVREVREITCEVIKVILKHNVSFHIVTKNAEGALELIQKIPSLIKYPFWYLAMTIESTPEKQKITSPFASKIESRLRALKILHKQGIMVSARTDPCILGLLGKNEILWLIEKIRQTGVKHIVSSTGFFNRTSMARLLLAIKESRFASLASRVAHIYEFCEDRINSYRVPTSQEWAGKRFWAPVELRKKFHRWLRREAESRSMTYAICLELPRSYDSPELPHCEGCPNNYVHIKRNGKFYPVDECFGDCMRSCPDRNKPPCGKPILLTQYPYKSTTLHLSKTSKEINIQYLLF</sequence>
<reference evidence="4 5" key="1">
    <citation type="journal article" date="2016" name="Environ. Microbiol.">
        <title>Genomic resolution of a cold subsurface aquifer community provides metabolic insights for novel microbes adapted to high CO concentrations.</title>
        <authorList>
            <person name="Probst A.J."/>
            <person name="Castelle C.J."/>
            <person name="Singh A."/>
            <person name="Brown C.T."/>
            <person name="Anantharaman K."/>
            <person name="Sharon I."/>
            <person name="Hug L.A."/>
            <person name="Burstein D."/>
            <person name="Emerson J.B."/>
            <person name="Thomas B.C."/>
            <person name="Banfield J.F."/>
        </authorList>
    </citation>
    <scope>NUCLEOTIDE SEQUENCE [LARGE SCALE GENOMIC DNA]</scope>
    <source>
        <strain evidence="4">CG1_02_38_46</strain>
    </source>
</reference>
<dbReference type="SFLD" id="SFLDS00029">
    <property type="entry name" value="Radical_SAM"/>
    <property type="match status" value="1"/>
</dbReference>
<dbReference type="GO" id="GO:0046872">
    <property type="term" value="F:metal ion binding"/>
    <property type="evidence" value="ECO:0007669"/>
    <property type="project" value="UniProtKB-KW"/>
</dbReference>
<dbReference type="GO" id="GO:0051536">
    <property type="term" value="F:iron-sulfur cluster binding"/>
    <property type="evidence" value="ECO:0007669"/>
    <property type="project" value="UniProtKB-KW"/>
</dbReference>
<accession>A0A1J4SGA8</accession>
<evidence type="ECO:0000313" key="5">
    <source>
        <dbReference type="Proteomes" id="UP000182278"/>
    </source>
</evidence>
<dbReference type="Gene3D" id="3.80.30.30">
    <property type="match status" value="1"/>
</dbReference>
<evidence type="ECO:0000256" key="3">
    <source>
        <dbReference type="ARBA" id="ARBA00023014"/>
    </source>
</evidence>
<dbReference type="SFLD" id="SFLDG01084">
    <property type="entry name" value="Uncharacterised_Radical_SAM_Su"/>
    <property type="match status" value="1"/>
</dbReference>
<gene>
    <name evidence="4" type="ORF">AUJ66_01175</name>
</gene>
<dbReference type="STRING" id="1817893.AUJ66_01175"/>
<dbReference type="InterPro" id="IPR007197">
    <property type="entry name" value="rSAM"/>
</dbReference>
<dbReference type="InterPro" id="IPR058240">
    <property type="entry name" value="rSAM_sf"/>
</dbReference>
<evidence type="ECO:0008006" key="6">
    <source>
        <dbReference type="Google" id="ProtNLM"/>
    </source>
</evidence>
<dbReference type="PANTHER" id="PTHR43432">
    <property type="entry name" value="SLR0285 PROTEIN"/>
    <property type="match status" value="1"/>
</dbReference>
<proteinExistence type="predicted"/>
<protein>
    <recommendedName>
        <fullName evidence="6">Radical SAM core domain-containing protein</fullName>
    </recommendedName>
</protein>
<dbReference type="AlphaFoldDB" id="A0A1J4SGA8"/>
<keyword evidence="1" id="KW-0479">Metal-binding</keyword>
<dbReference type="PANTHER" id="PTHR43432:SF3">
    <property type="entry name" value="SLR0285 PROTEIN"/>
    <property type="match status" value="1"/>
</dbReference>
<evidence type="ECO:0000313" key="4">
    <source>
        <dbReference type="EMBL" id="OIN98336.1"/>
    </source>
</evidence>
<keyword evidence="3" id="KW-0411">Iron-sulfur</keyword>
<name>A0A1J4SGA8_9BACT</name>
<dbReference type="Proteomes" id="UP000182278">
    <property type="component" value="Unassembled WGS sequence"/>
</dbReference>
<dbReference type="SUPFAM" id="SSF102114">
    <property type="entry name" value="Radical SAM enzymes"/>
    <property type="match status" value="1"/>
</dbReference>
<dbReference type="EMBL" id="MNUO01000016">
    <property type="protein sequence ID" value="OIN98336.1"/>
    <property type="molecule type" value="Genomic_DNA"/>
</dbReference>
<dbReference type="InterPro" id="IPR040086">
    <property type="entry name" value="MJ0683-like"/>
</dbReference>
<comment type="caution">
    <text evidence="4">The sequence shown here is derived from an EMBL/GenBank/DDBJ whole genome shotgun (WGS) entry which is preliminary data.</text>
</comment>